<feature type="non-terminal residue" evidence="1">
    <location>
        <position position="1"/>
    </location>
</feature>
<reference evidence="1 2" key="1">
    <citation type="submission" date="2024-01" db="EMBL/GenBank/DDBJ databases">
        <authorList>
            <person name="Waweru B."/>
        </authorList>
    </citation>
    <scope>NUCLEOTIDE SEQUENCE [LARGE SCALE GENOMIC DNA]</scope>
</reference>
<dbReference type="EMBL" id="CAWUPB010001112">
    <property type="protein sequence ID" value="CAK7338289.1"/>
    <property type="molecule type" value="Genomic_DNA"/>
</dbReference>
<accession>A0AAV1RSN2</accession>
<dbReference type="Proteomes" id="UP001314170">
    <property type="component" value="Unassembled WGS sequence"/>
</dbReference>
<dbReference type="AlphaFoldDB" id="A0AAV1RSN2"/>
<comment type="caution">
    <text evidence="1">The sequence shown here is derived from an EMBL/GenBank/DDBJ whole genome shotgun (WGS) entry which is preliminary data.</text>
</comment>
<keyword evidence="2" id="KW-1185">Reference proteome</keyword>
<evidence type="ECO:0000313" key="1">
    <source>
        <dbReference type="EMBL" id="CAK7338289.1"/>
    </source>
</evidence>
<evidence type="ECO:0000313" key="2">
    <source>
        <dbReference type="Proteomes" id="UP001314170"/>
    </source>
</evidence>
<organism evidence="1 2">
    <name type="scientific">Dovyalis caffra</name>
    <dbReference type="NCBI Taxonomy" id="77055"/>
    <lineage>
        <taxon>Eukaryota</taxon>
        <taxon>Viridiplantae</taxon>
        <taxon>Streptophyta</taxon>
        <taxon>Embryophyta</taxon>
        <taxon>Tracheophyta</taxon>
        <taxon>Spermatophyta</taxon>
        <taxon>Magnoliopsida</taxon>
        <taxon>eudicotyledons</taxon>
        <taxon>Gunneridae</taxon>
        <taxon>Pentapetalae</taxon>
        <taxon>rosids</taxon>
        <taxon>fabids</taxon>
        <taxon>Malpighiales</taxon>
        <taxon>Salicaceae</taxon>
        <taxon>Flacourtieae</taxon>
        <taxon>Dovyalis</taxon>
    </lineage>
</organism>
<gene>
    <name evidence="1" type="ORF">DCAF_LOCUS13333</name>
</gene>
<protein>
    <submittedName>
        <fullName evidence="1">Uncharacterized protein</fullName>
    </submittedName>
</protein>
<proteinExistence type="predicted"/>
<sequence length="66" mass="7965">VDWWIYDKDYTSKYINVPIMGHPLGYNDKVFTYDKDGHIKPISLLHPRYMSSAYRKYNYKSNLSKE</sequence>
<name>A0AAV1RSN2_9ROSI</name>